<dbReference type="Gene3D" id="2.20.100.10">
    <property type="entry name" value="Thrombospondin type-1 (TSP1) repeat"/>
    <property type="match status" value="1"/>
</dbReference>
<evidence type="ECO:0000313" key="4">
    <source>
        <dbReference type="WBParaSite" id="mrna-Wban_01498"/>
    </source>
</evidence>
<accession>A0AAF5PJC6</accession>
<dbReference type="WBParaSite" id="mrna-Wban_01498">
    <property type="protein sequence ID" value="mrna-Wban_01498"/>
    <property type="gene ID" value="Wban_01498"/>
</dbReference>
<evidence type="ECO:0000256" key="2">
    <source>
        <dbReference type="ARBA" id="ARBA00023157"/>
    </source>
</evidence>
<keyword evidence="1" id="KW-0677">Repeat</keyword>
<dbReference type="Proteomes" id="UP000093561">
    <property type="component" value="Unassembled WGS sequence"/>
</dbReference>
<dbReference type="InterPro" id="IPR052065">
    <property type="entry name" value="Compl_asym_regulator"/>
</dbReference>
<dbReference type="InterPro" id="IPR036383">
    <property type="entry name" value="TSP1_rpt_sf"/>
</dbReference>
<keyword evidence="2" id="KW-1015">Disulfide bond</keyword>
<reference evidence="4" key="3">
    <citation type="submission" date="2024-02" db="UniProtKB">
        <authorList>
            <consortium name="WormBaseParasite"/>
        </authorList>
    </citation>
    <scope>IDENTIFICATION</scope>
    <source>
        <strain evidence="4">pt0022</strain>
    </source>
</reference>
<dbReference type="SUPFAM" id="SSF82895">
    <property type="entry name" value="TSP-1 type 1 repeat"/>
    <property type="match status" value="1"/>
</dbReference>
<proteinExistence type="predicted"/>
<dbReference type="PANTHER" id="PTHR22906:SF21">
    <property type="entry name" value="SEMA DOMAIN-CONTAINING PROTEIN"/>
    <property type="match status" value="1"/>
</dbReference>
<sequence>MQSFLQSKFVTTTSPLGSYCIGSSFGQRSCIPKRACIGTPVNGKWTPWSEWSQCSDPCVNGHRSRTRFCSNPRPSEGGFQCTGSDFEITSCDDISRCFHCRFWTKNVASFQSVQ</sequence>
<dbReference type="SMART" id="SM00209">
    <property type="entry name" value="TSP1"/>
    <property type="match status" value="1"/>
</dbReference>
<reference evidence="3" key="2">
    <citation type="journal article" date="2016" name="Mol. Ecol.">
        <title>Population genomics of the filarial nematode parasite Wuchereria bancrofti from mosquitoes.</title>
        <authorList>
            <person name="Small S.T."/>
            <person name="Reimer L.J."/>
            <person name="Tisch D.J."/>
            <person name="King C.L."/>
            <person name="Christensen B.M."/>
            <person name="Siba P.M."/>
            <person name="Kazura J.W."/>
            <person name="Serre D."/>
            <person name="Zimmerman P.A."/>
        </authorList>
    </citation>
    <scope>NUCLEOTIDE SEQUENCE</scope>
    <source>
        <strain evidence="3">pt0022</strain>
    </source>
</reference>
<name>A0AAF5PJC6_WUCBA</name>
<evidence type="ECO:0008006" key="5">
    <source>
        <dbReference type="Google" id="ProtNLM"/>
    </source>
</evidence>
<dbReference type="FunFam" id="2.20.100.10:FF:000001">
    <property type="entry name" value="semaphorin-5A isoform X1"/>
    <property type="match status" value="1"/>
</dbReference>
<dbReference type="AlphaFoldDB" id="A0AAF5PJC6"/>
<dbReference type="InterPro" id="IPR000884">
    <property type="entry name" value="TSP1_rpt"/>
</dbReference>
<dbReference type="PANTHER" id="PTHR22906">
    <property type="entry name" value="PROPERDIN"/>
    <property type="match status" value="1"/>
</dbReference>
<dbReference type="PRINTS" id="PR01705">
    <property type="entry name" value="TSP1REPEAT"/>
</dbReference>
<protein>
    <recommendedName>
        <fullName evidence="5">Thrombospondin type 1 domain-containing protein</fullName>
    </recommendedName>
</protein>
<dbReference type="PROSITE" id="PS50092">
    <property type="entry name" value="TSP1"/>
    <property type="match status" value="1"/>
</dbReference>
<dbReference type="Pfam" id="PF00090">
    <property type="entry name" value="TSP_1"/>
    <property type="match status" value="1"/>
</dbReference>
<organism evidence="3 4">
    <name type="scientific">Wuchereria bancrofti</name>
    <dbReference type="NCBI Taxonomy" id="6293"/>
    <lineage>
        <taxon>Eukaryota</taxon>
        <taxon>Metazoa</taxon>
        <taxon>Ecdysozoa</taxon>
        <taxon>Nematoda</taxon>
        <taxon>Chromadorea</taxon>
        <taxon>Rhabditida</taxon>
        <taxon>Spirurina</taxon>
        <taxon>Spiruromorpha</taxon>
        <taxon>Filarioidea</taxon>
        <taxon>Onchocercidae</taxon>
        <taxon>Wuchereria</taxon>
    </lineage>
</organism>
<evidence type="ECO:0000256" key="1">
    <source>
        <dbReference type="ARBA" id="ARBA00022737"/>
    </source>
</evidence>
<evidence type="ECO:0000313" key="3">
    <source>
        <dbReference type="Proteomes" id="UP000093561"/>
    </source>
</evidence>
<reference evidence="3" key="1">
    <citation type="submission" date="2015-03" db="EMBL/GenBank/DDBJ databases">
        <title>Wuchereria bancrofti Genome Sequencing Papua New Guinea Strain.</title>
        <authorList>
            <person name="Small S.T."/>
            <person name="Serre D."/>
            <person name="Zimmerman P.A."/>
        </authorList>
    </citation>
    <scope>NUCLEOTIDE SEQUENCE [LARGE SCALE GENOMIC DNA]</scope>
    <source>
        <strain evidence="3">pt0022</strain>
    </source>
</reference>